<dbReference type="Proteomes" id="UP001149165">
    <property type="component" value="Unassembled WGS sequence"/>
</dbReference>
<evidence type="ECO:0000313" key="2">
    <source>
        <dbReference type="Proteomes" id="UP001149165"/>
    </source>
</evidence>
<reference evidence="1" key="2">
    <citation type="journal article" date="2023" name="IMA Fungus">
        <title>Comparative genomic study of the Penicillium genus elucidates a diverse pangenome and 15 lateral gene transfer events.</title>
        <authorList>
            <person name="Petersen C."/>
            <person name="Sorensen T."/>
            <person name="Nielsen M.R."/>
            <person name="Sondergaard T.E."/>
            <person name="Sorensen J.L."/>
            <person name="Fitzpatrick D.A."/>
            <person name="Frisvad J.C."/>
            <person name="Nielsen K.L."/>
        </authorList>
    </citation>
    <scope>NUCLEOTIDE SEQUENCE</scope>
    <source>
        <strain evidence="1">IBT 30069</strain>
    </source>
</reference>
<dbReference type="AlphaFoldDB" id="A0A9W9K4X7"/>
<evidence type="ECO:0000313" key="1">
    <source>
        <dbReference type="EMBL" id="KAJ5093283.1"/>
    </source>
</evidence>
<accession>A0A9W9K4X7</accession>
<proteinExistence type="predicted"/>
<name>A0A9W9K4X7_9EURO</name>
<organism evidence="1 2">
    <name type="scientific">Penicillium angulare</name>
    <dbReference type="NCBI Taxonomy" id="116970"/>
    <lineage>
        <taxon>Eukaryota</taxon>
        <taxon>Fungi</taxon>
        <taxon>Dikarya</taxon>
        <taxon>Ascomycota</taxon>
        <taxon>Pezizomycotina</taxon>
        <taxon>Eurotiomycetes</taxon>
        <taxon>Eurotiomycetidae</taxon>
        <taxon>Eurotiales</taxon>
        <taxon>Aspergillaceae</taxon>
        <taxon>Penicillium</taxon>
    </lineage>
</organism>
<keyword evidence="2" id="KW-1185">Reference proteome</keyword>
<sequence length="61" mass="6792">MPINWRRGGMVDRIVGQRWDGGGREVSFAASFLLSALGFSSFKLHSDNNYAVHLSTTTFTQ</sequence>
<reference evidence="1" key="1">
    <citation type="submission" date="2022-11" db="EMBL/GenBank/DDBJ databases">
        <authorList>
            <person name="Petersen C."/>
        </authorList>
    </citation>
    <scope>NUCLEOTIDE SEQUENCE</scope>
    <source>
        <strain evidence="1">IBT 30069</strain>
    </source>
</reference>
<protein>
    <submittedName>
        <fullName evidence="1">Uncharacterized protein</fullName>
    </submittedName>
</protein>
<comment type="caution">
    <text evidence="1">The sequence shown here is derived from an EMBL/GenBank/DDBJ whole genome shotgun (WGS) entry which is preliminary data.</text>
</comment>
<gene>
    <name evidence="1" type="ORF">N7456_009144</name>
</gene>
<dbReference type="EMBL" id="JAPQKH010000006">
    <property type="protein sequence ID" value="KAJ5093283.1"/>
    <property type="molecule type" value="Genomic_DNA"/>
</dbReference>